<feature type="signal peptide" evidence="1">
    <location>
        <begin position="1"/>
        <end position="22"/>
    </location>
</feature>
<dbReference type="EMBL" id="LQQU01000017">
    <property type="protein sequence ID" value="KZE32769.1"/>
    <property type="molecule type" value="Genomic_DNA"/>
</dbReference>
<dbReference type="Proteomes" id="UP000076625">
    <property type="component" value="Unassembled WGS sequence"/>
</dbReference>
<dbReference type="CDD" id="cd01822">
    <property type="entry name" value="Lysophospholipase_L1_like"/>
    <property type="match status" value="1"/>
</dbReference>
<keyword evidence="1" id="KW-0732">Signal</keyword>
<organism evidence="3 4">
    <name type="scientific">Crenobacter luteus</name>
    <dbReference type="NCBI Taxonomy" id="1452487"/>
    <lineage>
        <taxon>Bacteria</taxon>
        <taxon>Pseudomonadati</taxon>
        <taxon>Pseudomonadota</taxon>
        <taxon>Betaproteobacteria</taxon>
        <taxon>Neisseriales</taxon>
        <taxon>Neisseriaceae</taxon>
        <taxon>Crenobacter</taxon>
    </lineage>
</organism>
<evidence type="ECO:0000313" key="4">
    <source>
        <dbReference type="Proteomes" id="UP000076625"/>
    </source>
</evidence>
<comment type="caution">
    <text evidence="3">The sequence shown here is derived from an EMBL/GenBank/DDBJ whole genome shotgun (WGS) entry which is preliminary data.</text>
</comment>
<dbReference type="AlphaFoldDB" id="A0A165FC40"/>
<dbReference type="Pfam" id="PF13472">
    <property type="entry name" value="Lipase_GDSL_2"/>
    <property type="match status" value="1"/>
</dbReference>
<name>A0A165FC40_9NEIS</name>
<evidence type="ECO:0000256" key="1">
    <source>
        <dbReference type="SAM" id="SignalP"/>
    </source>
</evidence>
<feature type="chain" id="PRO_5007857651" evidence="1">
    <location>
        <begin position="23"/>
        <end position="202"/>
    </location>
</feature>
<sequence length="202" mass="21842">MRFSFRWLYLVVGLATFAPAGAATVMVFGDSLSAAYGLAPEQGWVALMQTELGTKHRVVNASLSGETTAGGLSRLPQALATHQPDVVVIELGANDGLRGLPIVAMQDNLAKMIELSRRAGARPVLVGMALPPNYGPQYTAKFQASFKTLAERERVPLVPFLFDGFAADRTRFQNDGIHPNAAAQPRMRDNVLRVLRPLLAKS</sequence>
<gene>
    <name evidence="3" type="ORF">AVW16_10300</name>
</gene>
<dbReference type="Gene3D" id="3.40.50.1110">
    <property type="entry name" value="SGNH hydrolase"/>
    <property type="match status" value="1"/>
</dbReference>
<dbReference type="STRING" id="1452487.AVW16_10300"/>
<dbReference type="InterPro" id="IPR036514">
    <property type="entry name" value="SGNH_hydro_sf"/>
</dbReference>
<keyword evidence="4" id="KW-1185">Reference proteome</keyword>
<protein>
    <submittedName>
        <fullName evidence="3">Arylesterase</fullName>
    </submittedName>
</protein>
<dbReference type="InterPro" id="IPR051532">
    <property type="entry name" value="Ester_Hydrolysis_Enzymes"/>
</dbReference>
<reference evidence="4" key="1">
    <citation type="submission" date="2016-01" db="EMBL/GenBank/DDBJ databases">
        <title>Draft genome of Chromobacterium sp. F49.</title>
        <authorList>
            <person name="Hong K.W."/>
        </authorList>
    </citation>
    <scope>NUCLEOTIDE SEQUENCE [LARGE SCALE GENOMIC DNA]</scope>
    <source>
        <strain evidence="4">CN10</strain>
    </source>
</reference>
<feature type="domain" description="SGNH hydrolase-type esterase" evidence="2">
    <location>
        <begin position="27"/>
        <end position="183"/>
    </location>
</feature>
<dbReference type="OrthoDB" id="9786188at2"/>
<dbReference type="GO" id="GO:0004622">
    <property type="term" value="F:phosphatidylcholine lysophospholipase activity"/>
    <property type="evidence" value="ECO:0007669"/>
    <property type="project" value="TreeGrafter"/>
</dbReference>
<dbReference type="PANTHER" id="PTHR30383:SF24">
    <property type="entry name" value="THIOESTERASE 1_PROTEASE 1_LYSOPHOSPHOLIPASE L1"/>
    <property type="match status" value="1"/>
</dbReference>
<evidence type="ECO:0000313" key="3">
    <source>
        <dbReference type="EMBL" id="KZE32769.1"/>
    </source>
</evidence>
<accession>A0A165FC40</accession>
<dbReference type="InterPro" id="IPR013830">
    <property type="entry name" value="SGNH_hydro"/>
</dbReference>
<dbReference type="PANTHER" id="PTHR30383">
    <property type="entry name" value="THIOESTERASE 1/PROTEASE 1/LYSOPHOSPHOLIPASE L1"/>
    <property type="match status" value="1"/>
</dbReference>
<evidence type="ECO:0000259" key="2">
    <source>
        <dbReference type="Pfam" id="PF13472"/>
    </source>
</evidence>
<dbReference type="SUPFAM" id="SSF52266">
    <property type="entry name" value="SGNH hydrolase"/>
    <property type="match status" value="1"/>
</dbReference>
<proteinExistence type="predicted"/>
<dbReference type="RefSeq" id="WP_066611685.1">
    <property type="nucleotide sequence ID" value="NZ_LQQU01000017.1"/>
</dbReference>